<keyword evidence="2" id="KW-1185">Reference proteome</keyword>
<dbReference type="EMBL" id="JABEZW010218907">
    <property type="protein sequence ID" value="MBA0785456.1"/>
    <property type="molecule type" value="Genomic_DNA"/>
</dbReference>
<proteinExistence type="predicted"/>
<comment type="caution">
    <text evidence="1">The sequence shown here is derived from an EMBL/GenBank/DDBJ whole genome shotgun (WGS) entry which is preliminary data.</text>
</comment>
<dbReference type="AlphaFoldDB" id="A0A7J9FJH8"/>
<gene>
    <name evidence="1" type="ORF">Gotri_025935</name>
</gene>
<evidence type="ECO:0000313" key="2">
    <source>
        <dbReference type="Proteomes" id="UP000593568"/>
    </source>
</evidence>
<organism evidence="1 2">
    <name type="scientific">Gossypium trilobum</name>
    <dbReference type="NCBI Taxonomy" id="34281"/>
    <lineage>
        <taxon>Eukaryota</taxon>
        <taxon>Viridiplantae</taxon>
        <taxon>Streptophyta</taxon>
        <taxon>Embryophyta</taxon>
        <taxon>Tracheophyta</taxon>
        <taxon>Spermatophyta</taxon>
        <taxon>Magnoliopsida</taxon>
        <taxon>eudicotyledons</taxon>
        <taxon>Gunneridae</taxon>
        <taxon>Pentapetalae</taxon>
        <taxon>rosids</taxon>
        <taxon>malvids</taxon>
        <taxon>Malvales</taxon>
        <taxon>Malvaceae</taxon>
        <taxon>Malvoideae</taxon>
        <taxon>Gossypium</taxon>
    </lineage>
</organism>
<protein>
    <submittedName>
        <fullName evidence="1">Uncharacterized protein</fullName>
    </submittedName>
</protein>
<evidence type="ECO:0000313" key="1">
    <source>
        <dbReference type="EMBL" id="MBA0785456.1"/>
    </source>
</evidence>
<dbReference type="Proteomes" id="UP000593568">
    <property type="component" value="Unassembled WGS sequence"/>
</dbReference>
<sequence>PRLSVLNEDKEHLATTIDRCQKDLSYYQIQTGIDLMAKAKYLFQERNYRLKTDGRRIMTKSLAT</sequence>
<accession>A0A7J9FJH8</accession>
<feature type="non-terminal residue" evidence="1">
    <location>
        <position position="1"/>
    </location>
</feature>
<name>A0A7J9FJH8_9ROSI</name>
<reference evidence="1 2" key="1">
    <citation type="journal article" date="2019" name="Genome Biol. Evol.">
        <title>Insights into the evolution of the New World diploid cottons (Gossypium, subgenus Houzingenia) based on genome sequencing.</title>
        <authorList>
            <person name="Grover C.E."/>
            <person name="Arick M.A. 2nd"/>
            <person name="Thrash A."/>
            <person name="Conover J.L."/>
            <person name="Sanders W.S."/>
            <person name="Peterson D.G."/>
            <person name="Frelichowski J.E."/>
            <person name="Scheffler J.A."/>
            <person name="Scheffler B.E."/>
            <person name="Wendel J.F."/>
        </authorList>
    </citation>
    <scope>NUCLEOTIDE SEQUENCE [LARGE SCALE GENOMIC DNA]</scope>
    <source>
        <strain evidence="1">8</strain>
        <tissue evidence="1">Leaf</tissue>
    </source>
</reference>